<evidence type="ECO:0000313" key="5">
    <source>
        <dbReference type="EMBL" id="GAG60774.1"/>
    </source>
</evidence>
<protein>
    <recommendedName>
        <fullName evidence="4">SsuA/THI5-like domain-containing protein</fullName>
    </recommendedName>
</protein>
<dbReference type="PANTHER" id="PTHR30024">
    <property type="entry name" value="ALIPHATIC SULFONATES-BINDING PROTEIN-RELATED"/>
    <property type="match status" value="1"/>
</dbReference>
<comment type="caution">
    <text evidence="5">The sequence shown here is derived from an EMBL/GenBank/DDBJ whole genome shotgun (WGS) entry which is preliminary data.</text>
</comment>
<name>X0YVK6_9ZZZZ</name>
<accession>X0YVK6</accession>
<dbReference type="PANTHER" id="PTHR30024:SF47">
    <property type="entry name" value="TAURINE-BINDING PERIPLASMIC PROTEIN"/>
    <property type="match status" value="1"/>
</dbReference>
<evidence type="ECO:0000256" key="2">
    <source>
        <dbReference type="ARBA" id="ARBA00010742"/>
    </source>
</evidence>
<dbReference type="GO" id="GO:0042597">
    <property type="term" value="C:periplasmic space"/>
    <property type="evidence" value="ECO:0007669"/>
    <property type="project" value="UniProtKB-SubCell"/>
</dbReference>
<dbReference type="EMBL" id="BART01006288">
    <property type="protein sequence ID" value="GAG60774.1"/>
    <property type="molecule type" value="Genomic_DNA"/>
</dbReference>
<keyword evidence="3" id="KW-0732">Signal</keyword>
<dbReference type="SUPFAM" id="SSF53850">
    <property type="entry name" value="Periplasmic binding protein-like II"/>
    <property type="match status" value="1"/>
</dbReference>
<sequence>MNNVEVELILRENISESTELYRKGNADGLFNVFPDIIMLNSDGIHTKVVYIADRSETGDVIVGRPEFTSLADLKGKKVSFEGINSFSHLFVLKALEESGIEEYDVAFENVSAMGVLNALEENKIDVGHTWEPVTSEALKGTGRSLICSGCPGFSNTMERIEEL</sequence>
<evidence type="ECO:0000256" key="1">
    <source>
        <dbReference type="ARBA" id="ARBA00004418"/>
    </source>
</evidence>
<dbReference type="InterPro" id="IPR015168">
    <property type="entry name" value="SsuA/THI5"/>
</dbReference>
<proteinExistence type="inferred from homology"/>
<evidence type="ECO:0000256" key="3">
    <source>
        <dbReference type="ARBA" id="ARBA00022729"/>
    </source>
</evidence>
<reference evidence="5" key="1">
    <citation type="journal article" date="2014" name="Front. Microbiol.">
        <title>High frequency of phylogenetically diverse reductive dehalogenase-homologous genes in deep subseafloor sedimentary metagenomes.</title>
        <authorList>
            <person name="Kawai M."/>
            <person name="Futagami T."/>
            <person name="Toyoda A."/>
            <person name="Takaki Y."/>
            <person name="Nishi S."/>
            <person name="Hori S."/>
            <person name="Arai W."/>
            <person name="Tsubouchi T."/>
            <person name="Morono Y."/>
            <person name="Uchiyama I."/>
            <person name="Ito T."/>
            <person name="Fujiyama A."/>
            <person name="Inagaki F."/>
            <person name="Takami H."/>
        </authorList>
    </citation>
    <scope>NUCLEOTIDE SEQUENCE</scope>
    <source>
        <strain evidence="5">Expedition CK06-06</strain>
    </source>
</reference>
<feature type="domain" description="SsuA/THI5-like" evidence="4">
    <location>
        <begin position="3"/>
        <end position="136"/>
    </location>
</feature>
<dbReference type="Pfam" id="PF09084">
    <property type="entry name" value="NMT1"/>
    <property type="match status" value="1"/>
</dbReference>
<comment type="similarity">
    <text evidence="2">Belongs to the bacterial solute-binding protein SsuA/TauA family.</text>
</comment>
<comment type="subcellular location">
    <subcellularLocation>
        <location evidence="1">Periplasm</location>
    </subcellularLocation>
</comment>
<gene>
    <name evidence="5" type="ORF">S01H4_14332</name>
</gene>
<organism evidence="5">
    <name type="scientific">marine sediment metagenome</name>
    <dbReference type="NCBI Taxonomy" id="412755"/>
    <lineage>
        <taxon>unclassified sequences</taxon>
        <taxon>metagenomes</taxon>
        <taxon>ecological metagenomes</taxon>
    </lineage>
</organism>
<evidence type="ECO:0000259" key="4">
    <source>
        <dbReference type="Pfam" id="PF09084"/>
    </source>
</evidence>
<dbReference type="Gene3D" id="3.40.190.10">
    <property type="entry name" value="Periplasmic binding protein-like II"/>
    <property type="match status" value="1"/>
</dbReference>
<dbReference type="AlphaFoldDB" id="X0YVK6"/>